<protein>
    <submittedName>
        <fullName evidence="1">Uncharacterized protein</fullName>
    </submittedName>
</protein>
<dbReference type="AlphaFoldDB" id="A0A6J4P1T9"/>
<sequence length="107" mass="11307">MIGKVSSKFVAPELDRFGIKAGDTSKVREGGGVRLLGKRGDVPAALRLTHAAEQEVDLVVVASKLEVGPGLAGATCAAMDNWVRLSCHLLSFPHTGQVYQAPELILL</sequence>
<reference evidence="1" key="1">
    <citation type="submission" date="2020-02" db="EMBL/GenBank/DDBJ databases">
        <authorList>
            <person name="Meier V. D."/>
        </authorList>
    </citation>
    <scope>NUCLEOTIDE SEQUENCE</scope>
    <source>
        <strain evidence="1">AVDCRST_MAG93</strain>
    </source>
</reference>
<accession>A0A6J4P1T9</accession>
<dbReference type="EMBL" id="CADCTR010003380">
    <property type="protein sequence ID" value="CAA9397909.1"/>
    <property type="molecule type" value="Genomic_DNA"/>
</dbReference>
<proteinExistence type="predicted"/>
<organism evidence="1">
    <name type="scientific">uncultured Chloroflexia bacterium</name>
    <dbReference type="NCBI Taxonomy" id="1672391"/>
    <lineage>
        <taxon>Bacteria</taxon>
        <taxon>Bacillati</taxon>
        <taxon>Chloroflexota</taxon>
        <taxon>Chloroflexia</taxon>
        <taxon>environmental samples</taxon>
    </lineage>
</organism>
<gene>
    <name evidence="1" type="ORF">AVDCRST_MAG93-10066</name>
</gene>
<name>A0A6J4P1T9_9CHLR</name>
<evidence type="ECO:0000313" key="1">
    <source>
        <dbReference type="EMBL" id="CAA9397909.1"/>
    </source>
</evidence>